<feature type="domain" description="Methyltransferase" evidence="3">
    <location>
        <begin position="12"/>
        <end position="106"/>
    </location>
</feature>
<dbReference type="PANTHER" id="PTHR43861">
    <property type="entry name" value="TRANS-ACONITATE 2-METHYLTRANSFERASE-RELATED"/>
    <property type="match status" value="1"/>
</dbReference>
<dbReference type="GO" id="GO:0008168">
    <property type="term" value="F:methyltransferase activity"/>
    <property type="evidence" value="ECO:0007669"/>
    <property type="project" value="UniProtKB-KW"/>
</dbReference>
<evidence type="ECO:0000256" key="1">
    <source>
        <dbReference type="ARBA" id="ARBA00022603"/>
    </source>
</evidence>
<reference evidence="4 5" key="1">
    <citation type="submission" date="2020-02" db="EMBL/GenBank/DDBJ databases">
        <title>Whole-genome analyses of novel actinobacteria.</title>
        <authorList>
            <person name="Sahin N."/>
        </authorList>
    </citation>
    <scope>NUCLEOTIDE SEQUENCE [LARGE SCALE GENOMIC DNA]</scope>
    <source>
        <strain evidence="4 5">A7024</strain>
    </source>
</reference>
<evidence type="ECO:0000259" key="3">
    <source>
        <dbReference type="Pfam" id="PF13649"/>
    </source>
</evidence>
<evidence type="ECO:0000313" key="5">
    <source>
        <dbReference type="Proteomes" id="UP000481583"/>
    </source>
</evidence>
<comment type="caution">
    <text evidence="4">The sequence shown here is derived from an EMBL/GenBank/DDBJ whole genome shotgun (WGS) entry which is preliminary data.</text>
</comment>
<dbReference type="GO" id="GO:0017000">
    <property type="term" value="P:antibiotic biosynthetic process"/>
    <property type="evidence" value="ECO:0007669"/>
    <property type="project" value="UniProtKB-ARBA"/>
</dbReference>
<dbReference type="AlphaFoldDB" id="A0A6G4UDH2"/>
<proteinExistence type="predicted"/>
<protein>
    <submittedName>
        <fullName evidence="4">Class I SAM-dependent methyltransferase</fullName>
    </submittedName>
</protein>
<dbReference type="Proteomes" id="UP000481583">
    <property type="component" value="Unassembled WGS sequence"/>
</dbReference>
<sequence length="240" mass="24678">MAGAALKPGERVLDVGCGCGQTSLIAAAAVGESGRVTGVDLSGPMLATARARAEGLGNIDFVQADVQQHDLGEGAYDIAISRFGVMFFDAPDIAFAQVHRALGPGGRLAFACWQGGAESEYYQVPRAAVAPFVGPDEPDDPDAPGPYSLAEPGKVRALLGGAGFTDVRLERVDEAAVSGADAADAAAFRLTSPSFAGLLKDLGPEDKAKAADAVRQALIPYETPDGVLLKAPAWVVTARR</sequence>
<dbReference type="Pfam" id="PF13649">
    <property type="entry name" value="Methyltransf_25"/>
    <property type="match status" value="1"/>
</dbReference>
<evidence type="ECO:0000256" key="2">
    <source>
        <dbReference type="ARBA" id="ARBA00022679"/>
    </source>
</evidence>
<dbReference type="Gene3D" id="3.40.50.150">
    <property type="entry name" value="Vaccinia Virus protein VP39"/>
    <property type="match status" value="1"/>
</dbReference>
<accession>A0A6G4UDH2</accession>
<keyword evidence="2 4" id="KW-0808">Transferase</keyword>
<dbReference type="EMBL" id="JAAKZV010000455">
    <property type="protein sequence ID" value="NGN70269.1"/>
    <property type="molecule type" value="Genomic_DNA"/>
</dbReference>
<keyword evidence="1 4" id="KW-0489">Methyltransferase</keyword>
<keyword evidence="5" id="KW-1185">Reference proteome</keyword>
<organism evidence="4 5">
    <name type="scientific">Streptomyces coryli</name>
    <dbReference type="NCBI Taxonomy" id="1128680"/>
    <lineage>
        <taxon>Bacteria</taxon>
        <taxon>Bacillati</taxon>
        <taxon>Actinomycetota</taxon>
        <taxon>Actinomycetes</taxon>
        <taxon>Kitasatosporales</taxon>
        <taxon>Streptomycetaceae</taxon>
        <taxon>Streptomyces</taxon>
    </lineage>
</organism>
<name>A0A6G4UDH2_9ACTN</name>
<gene>
    <name evidence="4" type="ORF">G5C51_41105</name>
</gene>
<dbReference type="PANTHER" id="PTHR43861:SF1">
    <property type="entry name" value="TRANS-ACONITATE 2-METHYLTRANSFERASE"/>
    <property type="match status" value="1"/>
</dbReference>
<dbReference type="GO" id="GO:0032259">
    <property type="term" value="P:methylation"/>
    <property type="evidence" value="ECO:0007669"/>
    <property type="project" value="UniProtKB-KW"/>
</dbReference>
<dbReference type="InterPro" id="IPR029063">
    <property type="entry name" value="SAM-dependent_MTases_sf"/>
</dbReference>
<dbReference type="SUPFAM" id="SSF53335">
    <property type="entry name" value="S-adenosyl-L-methionine-dependent methyltransferases"/>
    <property type="match status" value="1"/>
</dbReference>
<evidence type="ECO:0000313" key="4">
    <source>
        <dbReference type="EMBL" id="NGN70269.1"/>
    </source>
</evidence>
<dbReference type="CDD" id="cd02440">
    <property type="entry name" value="AdoMet_MTases"/>
    <property type="match status" value="1"/>
</dbReference>
<dbReference type="InterPro" id="IPR041698">
    <property type="entry name" value="Methyltransf_25"/>
</dbReference>